<dbReference type="OrthoDB" id="2623625at2759"/>
<comment type="caution">
    <text evidence="2">The sequence shown here is derived from an EMBL/GenBank/DDBJ whole genome shotgun (WGS) entry which is preliminary data.</text>
</comment>
<proteinExistence type="predicted"/>
<protein>
    <submittedName>
        <fullName evidence="2">Uncharacterized protein</fullName>
    </submittedName>
</protein>
<feature type="region of interest" description="Disordered" evidence="1">
    <location>
        <begin position="260"/>
        <end position="289"/>
    </location>
</feature>
<gene>
    <name evidence="2" type="ORF">HD556DRAFT_1304200</name>
</gene>
<sequence length="375" mass="42943">MYSIDTVHSSYTAAKNRVRQYNQFVVLLKRDEDAWEQRLKEAGYVVIEQRLCRVALDGFEVEDDEQDALLKCTVDTVFANFIAAQHRVRQYNQFLTILNGEEEAWAQRFQKASSVMPDYQPSATRHVPMANMVMPNEGSSLNARFLRRPLLGFRTEDKKQTKFSHSYYYYPERATGDSALKWDRRSKGDVGLAGIYNGHGSLLLGVLDPYYIYRIATYDNRRMITTSHAPRCSWERDTDFRGLSRHRSICRHYRKESTLATERRRNRAQESVQTLQRSSQLATSSGTPRLGPVLFTKNGHLKPIARSEPMVFGTLHQPIHPAITARASTPTHMSNFDSDVLDVAMEDLDERGYDSPVVLIVITNSHRSTLLATQA</sequence>
<dbReference type="Proteomes" id="UP000719766">
    <property type="component" value="Unassembled WGS sequence"/>
</dbReference>
<evidence type="ECO:0000313" key="2">
    <source>
        <dbReference type="EMBL" id="KAG1802000.1"/>
    </source>
</evidence>
<accession>A0A9P7J3X8</accession>
<name>A0A9P7J3X8_9AGAM</name>
<organism evidence="2 3">
    <name type="scientific">Suillus plorans</name>
    <dbReference type="NCBI Taxonomy" id="116603"/>
    <lineage>
        <taxon>Eukaryota</taxon>
        <taxon>Fungi</taxon>
        <taxon>Dikarya</taxon>
        <taxon>Basidiomycota</taxon>
        <taxon>Agaricomycotina</taxon>
        <taxon>Agaricomycetes</taxon>
        <taxon>Agaricomycetidae</taxon>
        <taxon>Boletales</taxon>
        <taxon>Suillineae</taxon>
        <taxon>Suillaceae</taxon>
        <taxon>Suillus</taxon>
    </lineage>
</organism>
<dbReference type="EMBL" id="JABBWE010000006">
    <property type="protein sequence ID" value="KAG1802000.1"/>
    <property type="molecule type" value="Genomic_DNA"/>
</dbReference>
<dbReference type="AlphaFoldDB" id="A0A9P7J3X8"/>
<feature type="compositionally biased region" description="Polar residues" evidence="1">
    <location>
        <begin position="269"/>
        <end position="287"/>
    </location>
</feature>
<reference evidence="2" key="1">
    <citation type="journal article" date="2020" name="New Phytol.">
        <title>Comparative genomics reveals dynamic genome evolution in host specialist ectomycorrhizal fungi.</title>
        <authorList>
            <person name="Lofgren L.A."/>
            <person name="Nguyen N.H."/>
            <person name="Vilgalys R."/>
            <person name="Ruytinx J."/>
            <person name="Liao H.L."/>
            <person name="Branco S."/>
            <person name="Kuo A."/>
            <person name="LaButti K."/>
            <person name="Lipzen A."/>
            <person name="Andreopoulos W."/>
            <person name="Pangilinan J."/>
            <person name="Riley R."/>
            <person name="Hundley H."/>
            <person name="Na H."/>
            <person name="Barry K."/>
            <person name="Grigoriev I.V."/>
            <person name="Stajich J.E."/>
            <person name="Kennedy P.G."/>
        </authorList>
    </citation>
    <scope>NUCLEOTIDE SEQUENCE</scope>
    <source>
        <strain evidence="2">S12</strain>
    </source>
</reference>
<evidence type="ECO:0000313" key="3">
    <source>
        <dbReference type="Proteomes" id="UP000719766"/>
    </source>
</evidence>
<dbReference type="RefSeq" id="XP_041165192.1">
    <property type="nucleotide sequence ID" value="XM_041299662.1"/>
</dbReference>
<dbReference type="GeneID" id="64593426"/>
<evidence type="ECO:0000256" key="1">
    <source>
        <dbReference type="SAM" id="MobiDB-lite"/>
    </source>
</evidence>
<keyword evidence="3" id="KW-1185">Reference proteome</keyword>